<evidence type="ECO:0000256" key="1">
    <source>
        <dbReference type="SAM" id="MobiDB-lite"/>
    </source>
</evidence>
<dbReference type="Proteomes" id="UP001454036">
    <property type="component" value="Unassembled WGS sequence"/>
</dbReference>
<evidence type="ECO:0000259" key="2">
    <source>
        <dbReference type="Pfam" id="PF05678"/>
    </source>
</evidence>
<evidence type="ECO:0000313" key="3">
    <source>
        <dbReference type="EMBL" id="GAA0150003.1"/>
    </source>
</evidence>
<comment type="caution">
    <text evidence="3">The sequence shown here is derived from an EMBL/GenBank/DDBJ whole genome shotgun (WGS) entry which is preliminary data.</text>
</comment>
<name>A0AAV3PIK2_LITER</name>
<accession>A0AAV3PIK2</accession>
<dbReference type="InterPro" id="IPR008889">
    <property type="entry name" value="VQ"/>
</dbReference>
<organism evidence="3 4">
    <name type="scientific">Lithospermum erythrorhizon</name>
    <name type="common">Purple gromwell</name>
    <name type="synonym">Lithospermum officinale var. erythrorhizon</name>
    <dbReference type="NCBI Taxonomy" id="34254"/>
    <lineage>
        <taxon>Eukaryota</taxon>
        <taxon>Viridiplantae</taxon>
        <taxon>Streptophyta</taxon>
        <taxon>Embryophyta</taxon>
        <taxon>Tracheophyta</taxon>
        <taxon>Spermatophyta</taxon>
        <taxon>Magnoliopsida</taxon>
        <taxon>eudicotyledons</taxon>
        <taxon>Gunneridae</taxon>
        <taxon>Pentapetalae</taxon>
        <taxon>asterids</taxon>
        <taxon>lamiids</taxon>
        <taxon>Boraginales</taxon>
        <taxon>Boraginaceae</taxon>
        <taxon>Boraginoideae</taxon>
        <taxon>Lithospermeae</taxon>
        <taxon>Lithospermum</taxon>
    </lineage>
</organism>
<keyword evidence="4" id="KW-1185">Reference proteome</keyword>
<gene>
    <name evidence="3" type="ORF">LIER_09036</name>
</gene>
<reference evidence="3 4" key="1">
    <citation type="submission" date="2024-01" db="EMBL/GenBank/DDBJ databases">
        <title>The complete chloroplast genome sequence of Lithospermum erythrorhizon: insights into the phylogenetic relationship among Boraginaceae species and the maternal lineages of purple gromwells.</title>
        <authorList>
            <person name="Okada T."/>
            <person name="Watanabe K."/>
        </authorList>
    </citation>
    <scope>NUCLEOTIDE SEQUENCE [LARGE SCALE GENOMIC DNA]</scope>
</reference>
<dbReference type="EMBL" id="BAABME010001508">
    <property type="protein sequence ID" value="GAA0150003.1"/>
    <property type="molecule type" value="Genomic_DNA"/>
</dbReference>
<protein>
    <recommendedName>
        <fullName evidence="2">VQ domain-containing protein</fullName>
    </recommendedName>
</protein>
<dbReference type="AlphaFoldDB" id="A0AAV3PIK2"/>
<feature type="region of interest" description="Disordered" evidence="1">
    <location>
        <begin position="1"/>
        <end position="23"/>
    </location>
</feature>
<feature type="domain" description="VQ" evidence="2">
    <location>
        <begin position="35"/>
        <end position="54"/>
    </location>
</feature>
<dbReference type="Pfam" id="PF05678">
    <property type="entry name" value="VQ"/>
    <property type="match status" value="1"/>
</dbReference>
<proteinExistence type="predicted"/>
<sequence length="198" mass="22614">MGKKLSTNQASTKISKEDKKKQQHQLNNMFKILRPKVYITHSSDFKRLVQELTGYGDNNYSQINIPAIPPIVQQSPIIDIIEDEDHHHQETTSMDLSVDMSSDNAATHDSPLEAGIIIPEDLDSMLEDICGDDHASLSPPSSSSCDWQLEMMDPFITYNNLHDDFGDPFYNSYNMPTEQALYNQQEVCVFENMELLQW</sequence>
<evidence type="ECO:0000313" key="4">
    <source>
        <dbReference type="Proteomes" id="UP001454036"/>
    </source>
</evidence>
<feature type="compositionally biased region" description="Polar residues" evidence="1">
    <location>
        <begin position="1"/>
        <end position="13"/>
    </location>
</feature>